<dbReference type="Proteomes" id="UP000244905">
    <property type="component" value="Unassembled WGS sequence"/>
</dbReference>
<gene>
    <name evidence="2" type="ORF">C5O23_02475</name>
</gene>
<evidence type="ECO:0000313" key="2">
    <source>
        <dbReference type="EMBL" id="PWB03593.1"/>
    </source>
</evidence>
<name>A0A2V1IQ90_9BACT</name>
<feature type="domain" description="DUF4301" evidence="1">
    <location>
        <begin position="5"/>
        <end position="506"/>
    </location>
</feature>
<evidence type="ECO:0000313" key="3">
    <source>
        <dbReference type="Proteomes" id="UP000244905"/>
    </source>
</evidence>
<dbReference type="RefSeq" id="WP_107031375.1">
    <property type="nucleotide sequence ID" value="NZ_PUEC01000004.1"/>
</dbReference>
<protein>
    <submittedName>
        <fullName evidence="2">DUF4301 domain-containing protein</fullName>
    </submittedName>
</protein>
<keyword evidence="3" id="KW-1185">Reference proteome</keyword>
<dbReference type="Pfam" id="PF14134">
    <property type="entry name" value="DUF4301"/>
    <property type="match status" value="1"/>
</dbReference>
<dbReference type="InterPro" id="IPR029044">
    <property type="entry name" value="Nucleotide-diphossugar_trans"/>
</dbReference>
<evidence type="ECO:0000259" key="1">
    <source>
        <dbReference type="Pfam" id="PF14134"/>
    </source>
</evidence>
<dbReference type="InterPro" id="IPR025393">
    <property type="entry name" value="DUF4301"/>
</dbReference>
<reference evidence="3" key="1">
    <citation type="submission" date="2018-02" db="EMBL/GenBank/DDBJ databases">
        <authorList>
            <person name="Clavel T."/>
            <person name="Strowig T."/>
        </authorList>
    </citation>
    <scope>NUCLEOTIDE SEQUENCE [LARGE SCALE GENOMIC DNA]</scope>
    <source>
        <strain evidence="3">DSM 103720</strain>
    </source>
</reference>
<dbReference type="GeneID" id="82525213"/>
<organism evidence="2 3">
    <name type="scientific">Duncaniella muris</name>
    <dbReference type="NCBI Taxonomy" id="2094150"/>
    <lineage>
        <taxon>Bacteria</taxon>
        <taxon>Pseudomonadati</taxon>
        <taxon>Bacteroidota</taxon>
        <taxon>Bacteroidia</taxon>
        <taxon>Bacteroidales</taxon>
        <taxon>Muribaculaceae</taxon>
        <taxon>Duncaniella</taxon>
    </lineage>
</organism>
<comment type="caution">
    <text evidence="2">The sequence shown here is derived from an EMBL/GenBank/DDBJ whole genome shotgun (WGS) entry which is preliminary data.</text>
</comment>
<dbReference type="AlphaFoldDB" id="A0A2V1IQ90"/>
<dbReference type="EMBL" id="PUEC01000004">
    <property type="protein sequence ID" value="PWB03593.1"/>
    <property type="molecule type" value="Genomic_DNA"/>
</dbReference>
<dbReference type="SUPFAM" id="SSF53448">
    <property type="entry name" value="Nucleotide-diphospho-sugar transferases"/>
    <property type="match status" value="1"/>
</dbReference>
<sequence length="507" mass="56076">MFRPEDIELLKNKGITEAEVEAQLKRFVTGFPYLQISDAARVGAGIFRLDEGEIDAALDRWHEYLAHGGEVCKFVPASGAASRMFKALFEYVDGVTDELKEGSPVAALLANVNNLPFLPELRAAVERLYGKTLDEMLAEGRNRDIIAAIVNPEGMNYGGLPKGLLKFHTYADGSRTPIEEHLTEGAQTAANSKGIVNLHFTVSSNHRKLFEEKLAEVIPATEKRMGVKFNVSMSEQKPSTDTIAVNPDNTPFVEDGHLLFRPGGHGALIQNLNDIESAVVFIKNIDNVVPDSKRADTIRYKEVLGGLLLEVHDQIEEDLLAIDQKLYTSDDIKRMLDYLNNVLNVRDAKLEGMDDDAVVEYIKAKLNRPLRVCGMVRNEGEPGGGPFIARNPDGSTSPQILESNQVDPNNEAYMKMMASATHFNPVDLVCYIKDIHGKKFDLPSYVDPATGFISSKSSHGKELRAMELPGLWNGAMSDWNTVFVEVPISTFNPVKTVNDLLRPAHQN</sequence>
<accession>A0A2V1IQ90</accession>
<proteinExistence type="predicted"/>